<dbReference type="EMBL" id="JBHSKX010000001">
    <property type="protein sequence ID" value="MFC5365587.1"/>
    <property type="molecule type" value="Genomic_DNA"/>
</dbReference>
<gene>
    <name evidence="3" type="ORF">ACFPJ5_01455</name>
</gene>
<comment type="caution">
    <text evidence="3">The sequence shown here is derived from an EMBL/GenBank/DDBJ whole genome shotgun (WGS) entry which is preliminary data.</text>
</comment>
<feature type="transmembrane region" description="Helical" evidence="1">
    <location>
        <begin position="81"/>
        <end position="106"/>
    </location>
</feature>
<dbReference type="Pfam" id="PF26224">
    <property type="entry name" value="DUF8050"/>
    <property type="match status" value="1"/>
</dbReference>
<evidence type="ECO:0000256" key="1">
    <source>
        <dbReference type="SAM" id="Phobius"/>
    </source>
</evidence>
<dbReference type="NCBIfam" id="TIGR04206">
    <property type="entry name" value="near_ArtA"/>
    <property type="match status" value="1"/>
</dbReference>
<keyword evidence="1" id="KW-1133">Transmembrane helix</keyword>
<protein>
    <submittedName>
        <fullName evidence="3">TIGR04206 family protein</fullName>
    </submittedName>
</protein>
<dbReference type="AlphaFoldDB" id="A0ABD5R6F9"/>
<organism evidence="3 4">
    <name type="scientific">Salinirubrum litoreum</name>
    <dbReference type="NCBI Taxonomy" id="1126234"/>
    <lineage>
        <taxon>Archaea</taxon>
        <taxon>Methanobacteriati</taxon>
        <taxon>Methanobacteriota</taxon>
        <taxon>Stenosarchaea group</taxon>
        <taxon>Halobacteria</taxon>
        <taxon>Halobacteriales</taxon>
        <taxon>Haloferacaceae</taxon>
        <taxon>Salinirubrum</taxon>
    </lineage>
</organism>
<evidence type="ECO:0000313" key="3">
    <source>
        <dbReference type="EMBL" id="MFC5365587.1"/>
    </source>
</evidence>
<feature type="transmembrane region" description="Helical" evidence="1">
    <location>
        <begin position="113"/>
        <end position="133"/>
    </location>
</feature>
<evidence type="ECO:0000313" key="4">
    <source>
        <dbReference type="Proteomes" id="UP001596201"/>
    </source>
</evidence>
<name>A0ABD5R6F9_9EURY</name>
<accession>A0ABD5R6F9</accession>
<dbReference type="RefSeq" id="WP_227229124.1">
    <property type="nucleotide sequence ID" value="NZ_JAJCVJ010000001.1"/>
</dbReference>
<feature type="transmembrane region" description="Helical" evidence="1">
    <location>
        <begin position="26"/>
        <end position="45"/>
    </location>
</feature>
<feature type="transmembrane region" description="Helical" evidence="1">
    <location>
        <begin position="139"/>
        <end position="157"/>
    </location>
</feature>
<keyword evidence="4" id="KW-1185">Reference proteome</keyword>
<feature type="domain" description="DUF8050" evidence="2">
    <location>
        <begin position="13"/>
        <end position="163"/>
    </location>
</feature>
<keyword evidence="1" id="KW-0472">Membrane</keyword>
<sequence>MEESPPESSVSTETARVRGQLRRVRVVAVLLAVGAVVPWSVQVFTARDATWLFAWGLVNTNPLQVTTLVDFLFVYTQGLPAFILAWPASVVCYLLVLGSALLGLWIDWEDPRVTAGLLVLAGIAQLSVAQGFSYQPNRTAYPLGTAVLWAVAWWGYWPRVKNRIGW</sequence>
<proteinExistence type="predicted"/>
<dbReference type="InterPro" id="IPR026436">
    <property type="entry name" value="CHP04206"/>
</dbReference>
<keyword evidence="1" id="KW-0812">Transmembrane</keyword>
<evidence type="ECO:0000259" key="2">
    <source>
        <dbReference type="Pfam" id="PF26224"/>
    </source>
</evidence>
<dbReference type="Proteomes" id="UP001596201">
    <property type="component" value="Unassembled WGS sequence"/>
</dbReference>
<reference evidence="3 4" key="1">
    <citation type="journal article" date="2019" name="Int. J. Syst. Evol. Microbiol.">
        <title>The Global Catalogue of Microorganisms (GCM) 10K type strain sequencing project: providing services to taxonomists for standard genome sequencing and annotation.</title>
        <authorList>
            <consortium name="The Broad Institute Genomics Platform"/>
            <consortium name="The Broad Institute Genome Sequencing Center for Infectious Disease"/>
            <person name="Wu L."/>
            <person name="Ma J."/>
        </authorList>
    </citation>
    <scope>NUCLEOTIDE SEQUENCE [LARGE SCALE GENOMIC DNA]</scope>
    <source>
        <strain evidence="3 4">CGMCC 1.12237</strain>
    </source>
</reference>
<dbReference type="InterPro" id="IPR058363">
    <property type="entry name" value="DUF8050"/>
</dbReference>